<dbReference type="Gene3D" id="3.90.950.10">
    <property type="match status" value="1"/>
</dbReference>
<dbReference type="InterPro" id="IPR029001">
    <property type="entry name" value="ITPase-like_fam"/>
</dbReference>
<organism evidence="2">
    <name type="scientific">marine metagenome</name>
    <dbReference type="NCBI Taxonomy" id="408172"/>
    <lineage>
        <taxon>unclassified sequences</taxon>
        <taxon>metagenomes</taxon>
        <taxon>ecological metagenomes</taxon>
    </lineage>
</organism>
<dbReference type="GO" id="GO:0047429">
    <property type="term" value="F:nucleoside triphosphate diphosphatase activity"/>
    <property type="evidence" value="ECO:0007669"/>
    <property type="project" value="InterPro"/>
</dbReference>
<dbReference type="Pfam" id="PF02545">
    <property type="entry name" value="Maf"/>
    <property type="match status" value="1"/>
</dbReference>
<sequence length="79" mass="8575">MLDKNNIDCKVESSNIDEDFIKNGLLSKGASPEIISKNLAELKANKVSKKKKGEMVVGADSVIDLEGELISKPTNRDEA</sequence>
<gene>
    <name evidence="2" type="ORF">METZ01_LOCUS467578</name>
</gene>
<dbReference type="SUPFAM" id="SSF52972">
    <property type="entry name" value="ITPase-like"/>
    <property type="match status" value="1"/>
</dbReference>
<name>A0A383B4A1_9ZZZZ</name>
<reference evidence="2" key="1">
    <citation type="submission" date="2018-05" db="EMBL/GenBank/DDBJ databases">
        <authorList>
            <person name="Lanie J.A."/>
            <person name="Ng W.-L."/>
            <person name="Kazmierczak K.M."/>
            <person name="Andrzejewski T.M."/>
            <person name="Davidsen T.M."/>
            <person name="Wayne K.J."/>
            <person name="Tettelin H."/>
            <person name="Glass J.I."/>
            <person name="Rusch D."/>
            <person name="Podicherti R."/>
            <person name="Tsui H.-C.T."/>
            <person name="Winkler M.E."/>
        </authorList>
    </citation>
    <scope>NUCLEOTIDE SEQUENCE</scope>
</reference>
<evidence type="ECO:0000313" key="2">
    <source>
        <dbReference type="EMBL" id="SVE14724.1"/>
    </source>
</evidence>
<proteinExistence type="predicted"/>
<feature type="non-terminal residue" evidence="2">
    <location>
        <position position="79"/>
    </location>
</feature>
<keyword evidence="1" id="KW-0378">Hydrolase</keyword>
<dbReference type="AlphaFoldDB" id="A0A383B4A1"/>
<protein>
    <submittedName>
        <fullName evidence="2">Uncharacterized protein</fullName>
    </submittedName>
</protein>
<evidence type="ECO:0000256" key="1">
    <source>
        <dbReference type="ARBA" id="ARBA00022801"/>
    </source>
</evidence>
<accession>A0A383B4A1</accession>
<dbReference type="EMBL" id="UINC01197305">
    <property type="protein sequence ID" value="SVE14724.1"/>
    <property type="molecule type" value="Genomic_DNA"/>
</dbReference>
<dbReference type="InterPro" id="IPR003697">
    <property type="entry name" value="Maf-like"/>
</dbReference>